<feature type="compositionally biased region" description="Polar residues" evidence="1">
    <location>
        <begin position="235"/>
        <end position="244"/>
    </location>
</feature>
<reference evidence="2 3" key="1">
    <citation type="journal article" name="Sci. Rep.">
        <title>Genome-scale phylogenetic analyses confirm Olpidium as the closest living zoosporic fungus to the non-flagellated, terrestrial fungi.</title>
        <authorList>
            <person name="Chang Y."/>
            <person name="Rochon D."/>
            <person name="Sekimoto S."/>
            <person name="Wang Y."/>
            <person name="Chovatia M."/>
            <person name="Sandor L."/>
            <person name="Salamov A."/>
            <person name="Grigoriev I.V."/>
            <person name="Stajich J.E."/>
            <person name="Spatafora J.W."/>
        </authorList>
    </citation>
    <scope>NUCLEOTIDE SEQUENCE [LARGE SCALE GENOMIC DNA]</scope>
    <source>
        <strain evidence="2">S191</strain>
    </source>
</reference>
<evidence type="ECO:0000256" key="1">
    <source>
        <dbReference type="SAM" id="MobiDB-lite"/>
    </source>
</evidence>
<accession>A0A8H7ZXF8</accession>
<dbReference type="AlphaFoldDB" id="A0A8H7ZXF8"/>
<feature type="compositionally biased region" description="Low complexity" evidence="1">
    <location>
        <begin position="50"/>
        <end position="60"/>
    </location>
</feature>
<dbReference type="OrthoDB" id="5396806at2759"/>
<feature type="region of interest" description="Disordered" evidence="1">
    <location>
        <begin position="102"/>
        <end position="130"/>
    </location>
</feature>
<feature type="region of interest" description="Disordered" evidence="1">
    <location>
        <begin position="348"/>
        <end position="370"/>
    </location>
</feature>
<comment type="caution">
    <text evidence="2">The sequence shown here is derived from an EMBL/GenBank/DDBJ whole genome shotgun (WGS) entry which is preliminary data.</text>
</comment>
<evidence type="ECO:0000313" key="2">
    <source>
        <dbReference type="EMBL" id="KAG5460952.1"/>
    </source>
</evidence>
<organism evidence="2 3">
    <name type="scientific">Olpidium bornovanus</name>
    <dbReference type="NCBI Taxonomy" id="278681"/>
    <lineage>
        <taxon>Eukaryota</taxon>
        <taxon>Fungi</taxon>
        <taxon>Fungi incertae sedis</taxon>
        <taxon>Olpidiomycota</taxon>
        <taxon>Olpidiomycotina</taxon>
        <taxon>Olpidiomycetes</taxon>
        <taxon>Olpidiales</taxon>
        <taxon>Olpidiaceae</taxon>
        <taxon>Olpidium</taxon>
    </lineage>
</organism>
<feature type="region of interest" description="Disordered" evidence="1">
    <location>
        <begin position="193"/>
        <end position="317"/>
    </location>
</feature>
<feature type="compositionally biased region" description="Low complexity" evidence="1">
    <location>
        <begin position="245"/>
        <end position="287"/>
    </location>
</feature>
<evidence type="ECO:0000313" key="3">
    <source>
        <dbReference type="Proteomes" id="UP000673691"/>
    </source>
</evidence>
<feature type="compositionally biased region" description="Low complexity" evidence="1">
    <location>
        <begin position="112"/>
        <end position="130"/>
    </location>
</feature>
<keyword evidence="3" id="KW-1185">Reference proteome</keyword>
<gene>
    <name evidence="2" type="ORF">BJ554DRAFT_6938</name>
</gene>
<sequence>MQGYYDPSSYVQGQATPSGFGQNRENENSTSESGPTGSAQGVGSLNATVPGLPQQTQQGYGLPGQPYYPYYYLPSQFPHAAYQQSGYGQPYGNKSMYPMYGGHQHLGAHQHPQGSKPSPGSPYSGYPSSGAGSNTVAAAGYGQQKYDATGYAQSQMVGGHPGQHQLADYKGYGSQFSQLPNFLSMQHQSSQVAGTGVTSAAHIPKPGDGNAVPMSKPSGSYDKYGDQAVGKGGPVQQSVAATTDLQPPQQQGQHVQQPGVSQQPHQQPQPQQPQQQQQLPNYYQPSPYGEYYAPQTGYGRPFPQQQQHYVGARSVSRPAARVVREVMIGAGPSVGTGLRARTMAPGKMIGDMPTTKRSAGWNQVWGGGHS</sequence>
<name>A0A8H7ZXF8_9FUNG</name>
<feature type="region of interest" description="Disordered" evidence="1">
    <location>
        <begin position="1"/>
        <end position="60"/>
    </location>
</feature>
<dbReference type="EMBL" id="JAEFCI010004436">
    <property type="protein sequence ID" value="KAG5460952.1"/>
    <property type="molecule type" value="Genomic_DNA"/>
</dbReference>
<protein>
    <submittedName>
        <fullName evidence="2">Uncharacterized protein</fullName>
    </submittedName>
</protein>
<proteinExistence type="predicted"/>
<dbReference type="Proteomes" id="UP000673691">
    <property type="component" value="Unassembled WGS sequence"/>
</dbReference>
<feature type="compositionally biased region" description="Polar residues" evidence="1">
    <location>
        <begin position="9"/>
        <end position="47"/>
    </location>
</feature>